<reference evidence="2" key="1">
    <citation type="submission" date="2015-01" db="EMBL/GenBank/DDBJ databases">
        <authorList>
            <person name="Aksoy S."/>
            <person name="Warren W."/>
            <person name="Wilson R.K."/>
        </authorList>
    </citation>
    <scope>NUCLEOTIDE SEQUENCE [LARGE SCALE GENOMIC DNA]</scope>
    <source>
        <strain evidence="2">IAEA</strain>
    </source>
</reference>
<dbReference type="EMBL" id="JXJN01016523">
    <property type="status" value="NOT_ANNOTATED_CDS"/>
    <property type="molecule type" value="Genomic_DNA"/>
</dbReference>
<proteinExistence type="predicted"/>
<dbReference type="EnsemblMetazoa" id="GPPI034115-RA">
    <property type="protein sequence ID" value="GPPI034115-PA"/>
    <property type="gene ID" value="GPPI034115"/>
</dbReference>
<accession>A0A1B0BLQ6</accession>
<evidence type="ECO:0000313" key="1">
    <source>
        <dbReference type="EnsemblMetazoa" id="GPPI034115-PA"/>
    </source>
</evidence>
<name>A0A1B0BLQ6_9MUSC</name>
<dbReference type="VEuPathDB" id="VectorBase:GPPI034115"/>
<dbReference type="Proteomes" id="UP000092460">
    <property type="component" value="Unassembled WGS sequence"/>
</dbReference>
<protein>
    <submittedName>
        <fullName evidence="1">Uncharacterized protein</fullName>
    </submittedName>
</protein>
<dbReference type="EMBL" id="JXJN01016522">
    <property type="status" value="NOT_ANNOTATED_CDS"/>
    <property type="molecule type" value="Genomic_DNA"/>
</dbReference>
<evidence type="ECO:0000313" key="2">
    <source>
        <dbReference type="Proteomes" id="UP000092460"/>
    </source>
</evidence>
<reference evidence="1" key="2">
    <citation type="submission" date="2020-05" db="UniProtKB">
        <authorList>
            <consortium name="EnsemblMetazoa"/>
        </authorList>
    </citation>
    <scope>IDENTIFICATION</scope>
    <source>
        <strain evidence="1">IAEA</strain>
    </source>
</reference>
<keyword evidence="2" id="KW-1185">Reference proteome</keyword>
<dbReference type="AlphaFoldDB" id="A0A1B0BLQ6"/>
<sequence length="297" mass="33699">MTTENIMKSEFMAALKMVSAINLSSNKTQNQFDFNALKKEFAKACPDFNAVLTEESRSQALEFAADTTYRMVPSITTAKKYGRTLVHRFSFTKEAKVLIALDFCTKQPRFEDVETKQDKASVLISVIQSCQSGGEYLEMSQASIALVASVCATKYIRNERLRNKIISRTYKQYAAVGKQIDEETFWIYARNTFAIEHEWTDELIRIFDEGKIVRYFGKNSVTAKVETKESTSAAEIEPKESNSADAAAKENSSVVDAISKATRKISITGQFESDFSKTEEDYIKQVYFNSKTFEKVW</sequence>
<organism evidence="1 2">
    <name type="scientific">Glossina palpalis gambiensis</name>
    <dbReference type="NCBI Taxonomy" id="67801"/>
    <lineage>
        <taxon>Eukaryota</taxon>
        <taxon>Metazoa</taxon>
        <taxon>Ecdysozoa</taxon>
        <taxon>Arthropoda</taxon>
        <taxon>Hexapoda</taxon>
        <taxon>Insecta</taxon>
        <taxon>Pterygota</taxon>
        <taxon>Neoptera</taxon>
        <taxon>Endopterygota</taxon>
        <taxon>Diptera</taxon>
        <taxon>Brachycera</taxon>
        <taxon>Muscomorpha</taxon>
        <taxon>Hippoboscoidea</taxon>
        <taxon>Glossinidae</taxon>
        <taxon>Glossina</taxon>
    </lineage>
</organism>